<name>X0J3I1_FUSO5</name>
<dbReference type="HOGENOM" id="CLU_937022_0_0_1"/>
<reference evidence="1" key="1">
    <citation type="submission" date="2011-11" db="EMBL/GenBank/DDBJ databases">
        <title>The Genome Sequence of Fusarium oxysporum II5.</title>
        <authorList>
            <consortium name="The Broad Institute Genome Sequencing Platform"/>
            <person name="Ma L.-J."/>
            <person name="Gale L.R."/>
            <person name="Schwartz D.C."/>
            <person name="Zhou S."/>
            <person name="Corby-Kistler H."/>
            <person name="Young S.K."/>
            <person name="Zeng Q."/>
            <person name="Gargeya S."/>
            <person name="Fitzgerald M."/>
            <person name="Haas B."/>
            <person name="Abouelleil A."/>
            <person name="Alvarado L."/>
            <person name="Arachchi H.M."/>
            <person name="Berlin A."/>
            <person name="Brown A."/>
            <person name="Chapman S.B."/>
            <person name="Chen Z."/>
            <person name="Dunbar C."/>
            <person name="Freedman E."/>
            <person name="Gearin G."/>
            <person name="Goldberg J."/>
            <person name="Griggs A."/>
            <person name="Gujja S."/>
            <person name="Heiman D."/>
            <person name="Howarth C."/>
            <person name="Larson L."/>
            <person name="Lui A."/>
            <person name="MacDonald P.J.P."/>
            <person name="Montmayeur A."/>
            <person name="Murphy C."/>
            <person name="Neiman D."/>
            <person name="Pearson M."/>
            <person name="Priest M."/>
            <person name="Roberts A."/>
            <person name="Saif S."/>
            <person name="Shea T."/>
            <person name="Shenoy N."/>
            <person name="Sisk P."/>
            <person name="Stolte C."/>
            <person name="Sykes S."/>
            <person name="Wortman J."/>
            <person name="Nusbaum C."/>
            <person name="Birren B."/>
        </authorList>
    </citation>
    <scope>NUCLEOTIDE SEQUENCE [LARGE SCALE GENOMIC DNA]</scope>
    <source>
        <strain evidence="1">54006</strain>
    </source>
</reference>
<reference evidence="1" key="2">
    <citation type="submission" date="2012-05" db="EMBL/GenBank/DDBJ databases">
        <title>The Genome Annotation of Fusarium oxysporum II5.</title>
        <authorList>
            <consortium name="The Broad Institute Genomics Platform"/>
            <person name="Ma L.-J."/>
            <person name="Corby-Kistler H."/>
            <person name="Broz K."/>
            <person name="Gale L.R."/>
            <person name="Jonkers W."/>
            <person name="O'Donnell K."/>
            <person name="Ploetz R."/>
            <person name="Steinberg C."/>
            <person name="Schwartz D.C."/>
            <person name="VanEtten H."/>
            <person name="Zhou S."/>
            <person name="Young S.K."/>
            <person name="Zeng Q."/>
            <person name="Gargeya S."/>
            <person name="Fitzgerald M."/>
            <person name="Abouelleil A."/>
            <person name="Alvarado L."/>
            <person name="Chapman S.B."/>
            <person name="Gainer-Dewar J."/>
            <person name="Goldberg J."/>
            <person name="Griggs A."/>
            <person name="Gujja S."/>
            <person name="Hansen M."/>
            <person name="Howarth C."/>
            <person name="Imamovic A."/>
            <person name="Ireland A."/>
            <person name="Larimer J."/>
            <person name="McCowan C."/>
            <person name="Murphy C."/>
            <person name="Pearson M."/>
            <person name="Poon T.W."/>
            <person name="Priest M."/>
            <person name="Roberts A."/>
            <person name="Saif S."/>
            <person name="Shea T."/>
            <person name="Sykes S."/>
            <person name="Wortman J."/>
            <person name="Nusbaum C."/>
            <person name="Birren B."/>
        </authorList>
    </citation>
    <scope>NUCLEOTIDE SEQUENCE</scope>
    <source>
        <strain evidence="1">54006</strain>
    </source>
</reference>
<dbReference type="Proteomes" id="UP000030685">
    <property type="component" value="Unassembled WGS sequence"/>
</dbReference>
<proteinExistence type="predicted"/>
<dbReference type="GeneID" id="42041099"/>
<organism evidence="1">
    <name type="scientific">Fusarium odoratissimum (strain NRRL 54006)</name>
    <dbReference type="NCBI Taxonomy" id="1089451"/>
    <lineage>
        <taxon>Eukaryota</taxon>
        <taxon>Fungi</taxon>
        <taxon>Dikarya</taxon>
        <taxon>Ascomycota</taxon>
        <taxon>Pezizomycotina</taxon>
        <taxon>Sordariomycetes</taxon>
        <taxon>Hypocreomycetidae</taxon>
        <taxon>Hypocreales</taxon>
        <taxon>Nectriaceae</taxon>
        <taxon>Fusarium</taxon>
        <taxon>Fusarium oxysporum species complex</taxon>
        <taxon>Fusarium oxysporum f. sp. cubense (strain race 4)</taxon>
    </lineage>
</organism>
<evidence type="ECO:0000313" key="1">
    <source>
        <dbReference type="EMBL" id="EXL90820.1"/>
    </source>
</evidence>
<sequence length="297" mass="34824">MAQGFQYAAERFKLYSYQMAMREAAQSHDPTDLKATYRQLVSLIDGGCFSLLNEGDLLTVRTLGLRYNLDRARDSRLWQEAISLCDEYLAISQAAARDLPRAQDSWVMAKHECEWHVISDAMEEAEANLDFEKCIQLLRKKYGMAWRQDQTPGISKTVLFLVGPRLYSFQMQLYQDQCVECLTWLRNAQQSSQQNTDVLLKKALWVFRHKYMKSLVLGKRWKTLARKVRKGHRKVFGVGQIRQKLPYLRNPFQRHRTWKSRFQGHLTDECQYGHDREQFQKPFGCQCHCPGGYCFAD</sequence>
<dbReference type="AlphaFoldDB" id="X0J3I1"/>
<gene>
    <name evidence="1" type="ORF">FOIG_15924</name>
</gene>
<accession>X0J3I1</accession>
<dbReference type="RefSeq" id="XP_031052910.1">
    <property type="nucleotide sequence ID" value="XM_031217334.1"/>
</dbReference>
<dbReference type="VEuPathDB" id="FungiDB:FOIG_15924"/>
<dbReference type="EMBL" id="JH658324">
    <property type="protein sequence ID" value="EXL90820.1"/>
    <property type="molecule type" value="Genomic_DNA"/>
</dbReference>
<protein>
    <submittedName>
        <fullName evidence="1">Uncharacterized protein</fullName>
    </submittedName>
</protein>